<accession>A0A1C1YR29</accession>
<evidence type="ECO:0000256" key="1">
    <source>
        <dbReference type="ARBA" id="ARBA00006745"/>
    </source>
</evidence>
<name>A0A1C1YR29_9HYPH</name>
<keyword evidence="5" id="KW-1185">Reference proteome</keyword>
<dbReference type="SUPFAM" id="SSF51556">
    <property type="entry name" value="Metallo-dependent hydrolases"/>
    <property type="match status" value="1"/>
</dbReference>
<reference evidence="4 5" key="1">
    <citation type="submission" date="2015-12" db="EMBL/GenBank/DDBJ databases">
        <authorList>
            <person name="Shamseldin A."/>
            <person name="Moawad H."/>
            <person name="Abd El-Rahim W.M."/>
            <person name="Sadowsky M.J."/>
        </authorList>
    </citation>
    <scope>NUCLEOTIDE SEQUENCE [LARGE SCALE GENOMIC DNA]</scope>
    <source>
        <strain evidence="4 5">JC234</strain>
    </source>
</reference>
<dbReference type="OrthoDB" id="9796020at2"/>
<dbReference type="Gene3D" id="3.20.20.140">
    <property type="entry name" value="Metal-dependent hydrolases"/>
    <property type="match status" value="1"/>
</dbReference>
<gene>
    <name evidence="4" type="ORF">AWJ14_12125</name>
</gene>
<dbReference type="InterPro" id="IPR006680">
    <property type="entry name" value="Amidohydro-rel"/>
</dbReference>
<evidence type="ECO:0000259" key="3">
    <source>
        <dbReference type="Pfam" id="PF01979"/>
    </source>
</evidence>
<sequence length="508" mass="54992">MSAPRPETILIRGADVLTMAAGDNPVPRRADLLIEDGRIAGLGEVLPVPDGAQIVEAAGRLVMPGLVNAHLHSSEMFYRGRYERMPLESWLCWSYPFLGSSPVDLEMLRLRSLLVAIESLRSGVTMISDDFFDPPTQDIERLGTVFKAYEDAGIRANVSSGLMNLPYLDTLAHARDVFPEEVQAQLDFPLTGAADYAAFCNEVFQSLHGRGNGRLRFMLAPSGPQRCSIDLMQACRDFARRWQVPYHTHVLETRTQAVTADKLFGGSIVRFMRDHDLLGPEVLMAHAVWVSDEDIALMAEAGVSVSWNALANLKLGSGLAPVRRMLDAGINLSLGTDGASSNDTMRLFDVIRVAGLISTATRAGPAQGLSAGEILQAATLGGARAAMLSETTGSLEIGKQADLILLDPSGGTAFTPSSDTARQLVYGENGSSVESVMVDGRFVIRDGVFVTLDEAAILAEIRDRMPAFLKMHETVEAANAFLVPLFEEVIGRCDGDRLSTEGERRLPC</sequence>
<comment type="caution">
    <text evidence="4">The sequence shown here is derived from an EMBL/GenBank/DDBJ whole genome shotgun (WGS) entry which is preliminary data.</text>
</comment>
<organism evidence="4 5">
    <name type="scientific">Hoeflea olei</name>
    <dbReference type="NCBI Taxonomy" id="1480615"/>
    <lineage>
        <taxon>Bacteria</taxon>
        <taxon>Pseudomonadati</taxon>
        <taxon>Pseudomonadota</taxon>
        <taxon>Alphaproteobacteria</taxon>
        <taxon>Hyphomicrobiales</taxon>
        <taxon>Rhizobiaceae</taxon>
        <taxon>Hoeflea</taxon>
    </lineage>
</organism>
<feature type="domain" description="Amidohydrolase-related" evidence="3">
    <location>
        <begin position="61"/>
        <end position="443"/>
    </location>
</feature>
<dbReference type="PANTHER" id="PTHR43794">
    <property type="entry name" value="AMINOHYDROLASE SSNA-RELATED"/>
    <property type="match status" value="1"/>
</dbReference>
<dbReference type="Pfam" id="PF01979">
    <property type="entry name" value="Amidohydro_1"/>
    <property type="match status" value="1"/>
</dbReference>
<dbReference type="STRING" id="1480615.AWJ14_12125"/>
<protein>
    <submittedName>
        <fullName evidence="4">Amidohydrolase</fullName>
    </submittedName>
</protein>
<comment type="similarity">
    <text evidence="1">Belongs to the metallo-dependent hydrolases superfamily. ATZ/TRZ family.</text>
</comment>
<dbReference type="CDD" id="cd01298">
    <property type="entry name" value="ATZ_TRZ_like"/>
    <property type="match status" value="1"/>
</dbReference>
<dbReference type="InterPro" id="IPR011059">
    <property type="entry name" value="Metal-dep_hydrolase_composite"/>
</dbReference>
<dbReference type="PANTHER" id="PTHR43794:SF11">
    <property type="entry name" value="AMIDOHYDROLASE-RELATED DOMAIN-CONTAINING PROTEIN"/>
    <property type="match status" value="1"/>
</dbReference>
<dbReference type="SUPFAM" id="SSF51338">
    <property type="entry name" value="Composite domain of metallo-dependent hydrolases"/>
    <property type="match status" value="1"/>
</dbReference>
<dbReference type="Gene3D" id="2.30.40.10">
    <property type="entry name" value="Urease, subunit C, domain 1"/>
    <property type="match status" value="1"/>
</dbReference>
<dbReference type="InterPro" id="IPR050287">
    <property type="entry name" value="MTA/SAH_deaminase"/>
</dbReference>
<keyword evidence="2 4" id="KW-0378">Hydrolase</keyword>
<proteinExistence type="inferred from homology"/>
<dbReference type="GO" id="GO:0016810">
    <property type="term" value="F:hydrolase activity, acting on carbon-nitrogen (but not peptide) bonds"/>
    <property type="evidence" value="ECO:0007669"/>
    <property type="project" value="InterPro"/>
</dbReference>
<dbReference type="AlphaFoldDB" id="A0A1C1YR29"/>
<dbReference type="EMBL" id="LQZT01000048">
    <property type="protein sequence ID" value="OCW55963.1"/>
    <property type="molecule type" value="Genomic_DNA"/>
</dbReference>
<dbReference type="Proteomes" id="UP000094795">
    <property type="component" value="Unassembled WGS sequence"/>
</dbReference>
<dbReference type="InterPro" id="IPR032466">
    <property type="entry name" value="Metal_Hydrolase"/>
</dbReference>
<evidence type="ECO:0000256" key="2">
    <source>
        <dbReference type="ARBA" id="ARBA00022801"/>
    </source>
</evidence>
<dbReference type="RefSeq" id="WP_066183082.1">
    <property type="nucleotide sequence ID" value="NZ_LQZT01000048.1"/>
</dbReference>
<evidence type="ECO:0000313" key="4">
    <source>
        <dbReference type="EMBL" id="OCW55963.1"/>
    </source>
</evidence>
<evidence type="ECO:0000313" key="5">
    <source>
        <dbReference type="Proteomes" id="UP000094795"/>
    </source>
</evidence>